<keyword evidence="5" id="KW-1185">Reference proteome</keyword>
<evidence type="ECO:0000313" key="4">
    <source>
        <dbReference type="EMBL" id="BEG97855.1"/>
    </source>
</evidence>
<accession>A0ABM8I8N4</accession>
<dbReference type="SUPFAM" id="SSF56925">
    <property type="entry name" value="OMPA-like"/>
    <property type="match status" value="1"/>
</dbReference>
<organism evidence="4 5">
    <name type="scientific">Bacteroides sedimenti</name>
    <dbReference type="NCBI Taxonomy" id="2136147"/>
    <lineage>
        <taxon>Bacteria</taxon>
        <taxon>Pseudomonadati</taxon>
        <taxon>Bacteroidota</taxon>
        <taxon>Bacteroidia</taxon>
        <taxon>Bacteroidales</taxon>
        <taxon>Bacteroidaceae</taxon>
        <taxon>Bacteroides</taxon>
    </lineage>
</organism>
<dbReference type="PANTHER" id="PTHR30329:SF21">
    <property type="entry name" value="LIPOPROTEIN YIAD-RELATED"/>
    <property type="match status" value="1"/>
</dbReference>
<dbReference type="Pfam" id="PF00691">
    <property type="entry name" value="OmpA"/>
    <property type="match status" value="1"/>
</dbReference>
<evidence type="ECO:0000259" key="3">
    <source>
        <dbReference type="PROSITE" id="PS51123"/>
    </source>
</evidence>
<dbReference type="PROSITE" id="PS51123">
    <property type="entry name" value="OMPA_2"/>
    <property type="match status" value="1"/>
</dbReference>
<dbReference type="Gene3D" id="2.40.160.20">
    <property type="match status" value="1"/>
</dbReference>
<feature type="chain" id="PRO_5046571931" description="OmpA-like domain-containing protein" evidence="2">
    <location>
        <begin position="21"/>
        <end position="379"/>
    </location>
</feature>
<dbReference type="InterPro" id="IPR050330">
    <property type="entry name" value="Bact_OuterMem_StrucFunc"/>
</dbReference>
<dbReference type="InterPro" id="IPR036737">
    <property type="entry name" value="OmpA-like_sf"/>
</dbReference>
<evidence type="ECO:0000313" key="5">
    <source>
        <dbReference type="Proteomes" id="UP001496674"/>
    </source>
</evidence>
<dbReference type="InterPro" id="IPR006665">
    <property type="entry name" value="OmpA-like"/>
</dbReference>
<protein>
    <recommendedName>
        <fullName evidence="3">OmpA-like domain-containing protein</fullName>
    </recommendedName>
</protein>
<gene>
    <name evidence="4" type="ORF">BSYN_01200</name>
</gene>
<dbReference type="SUPFAM" id="SSF103088">
    <property type="entry name" value="OmpA-like"/>
    <property type="match status" value="1"/>
</dbReference>
<dbReference type="Proteomes" id="UP001496674">
    <property type="component" value="Chromosome"/>
</dbReference>
<dbReference type="PANTHER" id="PTHR30329">
    <property type="entry name" value="STATOR ELEMENT OF FLAGELLAR MOTOR COMPLEX"/>
    <property type="match status" value="1"/>
</dbReference>
<keyword evidence="1" id="KW-0472">Membrane</keyword>
<keyword evidence="2" id="KW-0732">Signal</keyword>
<feature type="signal peptide" evidence="2">
    <location>
        <begin position="1"/>
        <end position="20"/>
    </location>
</feature>
<sequence>MKKFFLIVSVFFASIGLAQAQDGAKKYGFWDNWFIQGQIGGQYTFSEYNKDASFGDKISPTAALGIGKFVSPEAGARLQLGGWTSGNYFMTDYDVKYYNINLDALFNLTNIFCSYKEGRTFNFYGIVGVGYVHTFGDKDVRVPLGPGTGLYAMSKTDGWAPRLGLQTDFRINDAWSFNLEANANFMIDKFNGQVYGKSHDVTTNLLAGFTYRFKERGFPPAEIHDPAYIQSLNDQINSLRGQVEEYKACCEKKQQPVITEPKTIIKEVPAKPTVYEMVLFRINKAVIDKNQEAAIYTVAQFMKENPDAKITITSTADKKTGTPEYNQKLSEKRSAAVVKVLTNKYGIDKSRITVVNNGDKEQPFPSENAWNRVSIFTSK</sequence>
<reference evidence="4 5" key="1">
    <citation type="submission" date="2023-04" db="EMBL/GenBank/DDBJ databases">
        <title>Draft genome sequence of acteroides sedimenti strain YN3PY1.</title>
        <authorList>
            <person name="Yoshida N."/>
        </authorList>
    </citation>
    <scope>NUCLEOTIDE SEQUENCE [LARGE SCALE GENOMIC DNA]</scope>
    <source>
        <strain evidence="4 5">YN3PY1</strain>
    </source>
</reference>
<proteinExistence type="predicted"/>
<evidence type="ECO:0000256" key="1">
    <source>
        <dbReference type="PROSITE-ProRule" id="PRU00473"/>
    </source>
</evidence>
<dbReference type="RefSeq" id="WP_353332284.1">
    <property type="nucleotide sequence ID" value="NZ_AP028055.1"/>
</dbReference>
<dbReference type="Gene3D" id="3.30.1330.60">
    <property type="entry name" value="OmpA-like domain"/>
    <property type="match status" value="1"/>
</dbReference>
<dbReference type="CDD" id="cd07185">
    <property type="entry name" value="OmpA_C-like"/>
    <property type="match status" value="1"/>
</dbReference>
<name>A0ABM8I8N4_9BACE</name>
<feature type="domain" description="OmpA-like" evidence="3">
    <location>
        <begin position="267"/>
        <end position="379"/>
    </location>
</feature>
<dbReference type="InterPro" id="IPR011250">
    <property type="entry name" value="OMP/PagP_B-barrel"/>
</dbReference>
<evidence type="ECO:0000256" key="2">
    <source>
        <dbReference type="SAM" id="SignalP"/>
    </source>
</evidence>
<dbReference type="EMBL" id="AP028055">
    <property type="protein sequence ID" value="BEG97855.1"/>
    <property type="molecule type" value="Genomic_DNA"/>
</dbReference>